<evidence type="ECO:0000256" key="3">
    <source>
        <dbReference type="SAM" id="MobiDB-lite"/>
    </source>
</evidence>
<dbReference type="PANTHER" id="PTHR46228">
    <property type="entry name" value="KELCH DOMAIN-CONTAINING PROTEIN"/>
    <property type="match status" value="1"/>
</dbReference>
<dbReference type="InterPro" id="IPR006652">
    <property type="entry name" value="Kelch_1"/>
</dbReference>
<feature type="compositionally biased region" description="Basic and acidic residues" evidence="3">
    <location>
        <begin position="378"/>
        <end position="392"/>
    </location>
</feature>
<organism evidence="4 5">
    <name type="scientific">Saponaria officinalis</name>
    <name type="common">Common soapwort</name>
    <name type="synonym">Lychnis saponaria</name>
    <dbReference type="NCBI Taxonomy" id="3572"/>
    <lineage>
        <taxon>Eukaryota</taxon>
        <taxon>Viridiplantae</taxon>
        <taxon>Streptophyta</taxon>
        <taxon>Embryophyta</taxon>
        <taxon>Tracheophyta</taxon>
        <taxon>Spermatophyta</taxon>
        <taxon>Magnoliopsida</taxon>
        <taxon>eudicotyledons</taxon>
        <taxon>Gunneridae</taxon>
        <taxon>Pentapetalae</taxon>
        <taxon>Caryophyllales</taxon>
        <taxon>Caryophyllaceae</taxon>
        <taxon>Caryophylleae</taxon>
        <taxon>Saponaria</taxon>
    </lineage>
</organism>
<dbReference type="InterPro" id="IPR015915">
    <property type="entry name" value="Kelch-typ_b-propeller"/>
</dbReference>
<feature type="compositionally biased region" description="Polar residues" evidence="3">
    <location>
        <begin position="540"/>
        <end position="555"/>
    </location>
</feature>
<reference evidence="4" key="1">
    <citation type="submission" date="2024-03" db="EMBL/GenBank/DDBJ databases">
        <title>WGS assembly of Saponaria officinalis var. Norfolk2.</title>
        <authorList>
            <person name="Jenkins J."/>
            <person name="Shu S."/>
            <person name="Grimwood J."/>
            <person name="Barry K."/>
            <person name="Goodstein D."/>
            <person name="Schmutz J."/>
            <person name="Leebens-Mack J."/>
            <person name="Osbourn A."/>
        </authorList>
    </citation>
    <scope>NUCLEOTIDE SEQUENCE [LARGE SCALE GENOMIC DNA]</scope>
    <source>
        <strain evidence="4">JIC</strain>
    </source>
</reference>
<dbReference type="Gene3D" id="2.120.10.80">
    <property type="entry name" value="Kelch-type beta propeller"/>
    <property type="match status" value="2"/>
</dbReference>
<feature type="region of interest" description="Disordered" evidence="3">
    <location>
        <begin position="540"/>
        <end position="559"/>
    </location>
</feature>
<dbReference type="Pfam" id="PF01344">
    <property type="entry name" value="Kelch_1"/>
    <property type="match status" value="1"/>
</dbReference>
<dbReference type="AlphaFoldDB" id="A0AAW1IRN9"/>
<keyword evidence="1" id="KW-0880">Kelch repeat</keyword>
<evidence type="ECO:0000313" key="5">
    <source>
        <dbReference type="Proteomes" id="UP001443914"/>
    </source>
</evidence>
<feature type="compositionally biased region" description="Polar residues" evidence="3">
    <location>
        <begin position="423"/>
        <end position="439"/>
    </location>
</feature>
<sequence>MGSLGNEEAKKTRAKWLYPKVVGTLPSPRWGHSSSFFHGHLYVFGGCCGGMHYSDVLVLNLETMTWTTLVTLGKGPGPRDSHSATVWGNKIIVFGGTNGSKKVNDIHILDLGTKQWIQPMCRGTPPSPRESHTATLFGDEKLVVFGGSGEGAGNYLNDLHVLDLRNMSWVSCKVNGRIPPPRDSHTSTAFGGKIFVYGGDCGDRYLGDVDVLDVETMTWSMLEVNSASPGRRAGHASVKIGTKMYIIGGVGDKKYYNDAWVLNTDLNFWSRLEIGGHSPQGRFSHTAIVSDSDIAIYGGCGEDERPLGELLILQLGDDHPNGLYDITICKSFGNHWNYSKRKGLPRKTIILGSCIEPETKRCHDFIYSDLKRLRRSDNANVREKESEPDEHSLSVSQNSSPSQSDQEQTTLYNPTISRGVRFPTSNHLNESPRHNQSNECVPQQKLPEMYIVGENRSDMRRGNLFLSSHTIRDEPRFLTSETRVVNHVSNQNLIGADVQGKVDGAFDSGYLMTATVNGRTFRGVLFAQAPNMSCRGANQSRITSCGQTPPSQLGTNFDRGSIYRRNPINHLNVSRSQECNISPRVVHEKANDCTPVFRTVSSRDQELRDRSDLQGVVLTLGAPAFSHK</sequence>
<feature type="compositionally biased region" description="Low complexity" evidence="3">
    <location>
        <begin position="393"/>
        <end position="408"/>
    </location>
</feature>
<name>A0AAW1IRN9_SAPOF</name>
<evidence type="ECO:0000256" key="2">
    <source>
        <dbReference type="ARBA" id="ARBA00022737"/>
    </source>
</evidence>
<evidence type="ECO:0000313" key="4">
    <source>
        <dbReference type="EMBL" id="KAK9692158.1"/>
    </source>
</evidence>
<evidence type="ECO:0000256" key="1">
    <source>
        <dbReference type="ARBA" id="ARBA00022441"/>
    </source>
</evidence>
<comment type="caution">
    <text evidence="4">The sequence shown here is derived from an EMBL/GenBank/DDBJ whole genome shotgun (WGS) entry which is preliminary data.</text>
</comment>
<feature type="region of interest" description="Disordered" evidence="3">
    <location>
        <begin position="378"/>
        <end position="439"/>
    </location>
</feature>
<accession>A0AAW1IRN9</accession>
<dbReference type="InterPro" id="IPR011043">
    <property type="entry name" value="Gal_Oxase/kelch_b-propeller"/>
</dbReference>
<dbReference type="SUPFAM" id="SSF50965">
    <property type="entry name" value="Galactose oxidase, central domain"/>
    <property type="match status" value="1"/>
</dbReference>
<dbReference type="EMBL" id="JBDFQZ010000009">
    <property type="protein sequence ID" value="KAK9692158.1"/>
    <property type="molecule type" value="Genomic_DNA"/>
</dbReference>
<dbReference type="Proteomes" id="UP001443914">
    <property type="component" value="Unassembled WGS sequence"/>
</dbReference>
<keyword evidence="2" id="KW-0677">Repeat</keyword>
<keyword evidence="5" id="KW-1185">Reference proteome</keyword>
<protein>
    <submittedName>
        <fullName evidence="4">Uncharacterized protein</fullName>
    </submittedName>
</protein>
<dbReference type="PANTHER" id="PTHR46228:SF2">
    <property type="entry name" value="KELCH REPEAT PROTEIN (AFU_ORTHOLOGUE AFUA_4G14350)"/>
    <property type="match status" value="1"/>
</dbReference>
<proteinExistence type="predicted"/>
<gene>
    <name evidence="4" type="ORF">RND81_09G244700</name>
</gene>
<dbReference type="Pfam" id="PF24681">
    <property type="entry name" value="Kelch_KLHDC2_KLHL20_DRC7"/>
    <property type="match status" value="1"/>
</dbReference>